<keyword evidence="4" id="KW-0809">Transit peptide</keyword>
<dbReference type="InterPro" id="IPR013718">
    <property type="entry name" value="COQ9_C"/>
</dbReference>
<dbReference type="RefSeq" id="WP_008603512.1">
    <property type="nucleotide sequence ID" value="NZ_AMRV01000010.1"/>
</dbReference>
<dbReference type="InterPro" id="IPR036271">
    <property type="entry name" value="Tet_transcr_reg_TetR-rel_C_sf"/>
</dbReference>
<comment type="function">
    <text evidence="6">Membrane-associated protein that warps the membrane surface to access and bind aromatic isoprenes with high specificity, including ubiquinone (CoQ) isoprene intermediates and presents them directly to COQ7, therefore facilitating the COQ7-mediated hydroxylase step. Participates in the biosynthesis of coenzyme Q, also named ubiquinone, an essential lipid-soluble electron transporter for aerobic cellular respiration.</text>
</comment>
<protein>
    <recommendedName>
        <fullName evidence="8">COQ9 C-terminal domain-containing protein</fullName>
    </recommendedName>
</protein>
<reference evidence="9 10" key="1">
    <citation type="journal article" date="2013" name="Genome Announc.">
        <title>Draft Genome Sequence of Strain JLT2015T, Belonging to the Family Sphingomonadaceae of the Alphaproteobacteria.</title>
        <authorList>
            <person name="Tang K."/>
            <person name="Liu K."/>
            <person name="Li S."/>
            <person name="Jiao N."/>
        </authorList>
    </citation>
    <scope>NUCLEOTIDE SEQUENCE [LARGE SCALE GENOMIC DNA]</scope>
    <source>
        <strain evidence="9 10">JLT2015</strain>
    </source>
</reference>
<comment type="similarity">
    <text evidence="2">Belongs to the COQ9 family.</text>
</comment>
<evidence type="ECO:0000256" key="5">
    <source>
        <dbReference type="ARBA" id="ARBA00023121"/>
    </source>
</evidence>
<keyword evidence="5" id="KW-0446">Lipid-binding</keyword>
<proteinExistence type="inferred from homology"/>
<feature type="region of interest" description="Disordered" evidence="7">
    <location>
        <begin position="1"/>
        <end position="21"/>
    </location>
</feature>
<dbReference type="OrthoDB" id="7201143at2"/>
<dbReference type="GO" id="GO:0006744">
    <property type="term" value="P:ubiquinone biosynthetic process"/>
    <property type="evidence" value="ECO:0007669"/>
    <property type="project" value="UniProtKB-KW"/>
</dbReference>
<evidence type="ECO:0000256" key="3">
    <source>
        <dbReference type="ARBA" id="ARBA00022688"/>
    </source>
</evidence>
<dbReference type="AlphaFoldDB" id="M2T6D2"/>
<comment type="pathway">
    <text evidence="1">Cofactor biosynthesis; ubiquinone biosynthesis.</text>
</comment>
<dbReference type="EMBL" id="AMRV01000010">
    <property type="protein sequence ID" value="EMD82069.1"/>
    <property type="molecule type" value="Genomic_DNA"/>
</dbReference>
<feature type="domain" description="COQ9 C-terminal" evidence="8">
    <location>
        <begin position="140"/>
        <end position="210"/>
    </location>
</feature>
<accession>M2T6D2</accession>
<dbReference type="Pfam" id="PF08511">
    <property type="entry name" value="COQ9"/>
    <property type="match status" value="1"/>
</dbReference>
<evidence type="ECO:0000256" key="4">
    <source>
        <dbReference type="ARBA" id="ARBA00022946"/>
    </source>
</evidence>
<evidence type="ECO:0000313" key="10">
    <source>
        <dbReference type="Proteomes" id="UP000011717"/>
    </source>
</evidence>
<organism evidence="9 10">
    <name type="scientific">Pacificimonas flava</name>
    <dbReference type="NCBI Taxonomy" id="1234595"/>
    <lineage>
        <taxon>Bacteria</taxon>
        <taxon>Pseudomonadati</taxon>
        <taxon>Pseudomonadota</taxon>
        <taxon>Alphaproteobacteria</taxon>
        <taxon>Sphingomonadales</taxon>
        <taxon>Sphingosinicellaceae</taxon>
        <taxon>Pacificimonas</taxon>
    </lineage>
</organism>
<gene>
    <name evidence="9" type="ORF">C725_2557</name>
</gene>
<dbReference type="PATRIC" id="fig|1234595.3.peg.2558"/>
<dbReference type="PANTHER" id="PTHR21427">
    <property type="entry name" value="UBIQUINONE BIOSYNTHESIS PROTEIN COQ9, MITOCHONDRIAL"/>
    <property type="match status" value="1"/>
</dbReference>
<evidence type="ECO:0000256" key="6">
    <source>
        <dbReference type="ARBA" id="ARBA00058104"/>
    </source>
</evidence>
<dbReference type="InterPro" id="IPR012762">
    <property type="entry name" value="Ubiq_biosynth_COQ9"/>
</dbReference>
<keyword evidence="10" id="KW-1185">Reference proteome</keyword>
<evidence type="ECO:0000256" key="2">
    <source>
        <dbReference type="ARBA" id="ARBA00010766"/>
    </source>
</evidence>
<dbReference type="GO" id="GO:0008289">
    <property type="term" value="F:lipid binding"/>
    <property type="evidence" value="ECO:0007669"/>
    <property type="project" value="UniProtKB-KW"/>
</dbReference>
<dbReference type="PANTHER" id="PTHR21427:SF19">
    <property type="entry name" value="UBIQUINONE BIOSYNTHESIS PROTEIN COQ9, MITOCHONDRIAL"/>
    <property type="match status" value="1"/>
</dbReference>
<dbReference type="Gene3D" id="1.10.357.10">
    <property type="entry name" value="Tetracycline Repressor, domain 2"/>
    <property type="match status" value="1"/>
</dbReference>
<feature type="compositionally biased region" description="Low complexity" evidence="7">
    <location>
        <begin position="1"/>
        <end position="19"/>
    </location>
</feature>
<evidence type="ECO:0000256" key="7">
    <source>
        <dbReference type="SAM" id="MobiDB-lite"/>
    </source>
</evidence>
<dbReference type="Proteomes" id="UP000011717">
    <property type="component" value="Unassembled WGS sequence"/>
</dbReference>
<evidence type="ECO:0000256" key="1">
    <source>
        <dbReference type="ARBA" id="ARBA00004749"/>
    </source>
</evidence>
<evidence type="ECO:0000313" key="9">
    <source>
        <dbReference type="EMBL" id="EMD82069.1"/>
    </source>
</evidence>
<sequence>MTSFRSSSSSSSAPAAAPADLEPADMTLDELRPVLIREMLPDIVFDGWTWAAASAAAERLQIPPERTRLVFPNAERSMVEAWIMLADSDMAAQLQAENVSAMKIRERIRRAIEIRLEQAYPYKEAVRAAAQILSRPQNAAASARRLWRTADVIWRCAGDDATDYNHYTKRLTFSAVYSSTLLYWLQDDSEGFADSRAFLDRRIENVMQFEKTKASVLKVRHRLPSPVRFLGRLRYPGV</sequence>
<evidence type="ECO:0000259" key="8">
    <source>
        <dbReference type="Pfam" id="PF08511"/>
    </source>
</evidence>
<dbReference type="SUPFAM" id="SSF48498">
    <property type="entry name" value="Tetracyclin repressor-like, C-terminal domain"/>
    <property type="match status" value="1"/>
</dbReference>
<keyword evidence="3" id="KW-0831">Ubiquinone biosynthesis</keyword>
<dbReference type="NCBIfam" id="TIGR02396">
    <property type="entry name" value="diverge_rpsU"/>
    <property type="match status" value="1"/>
</dbReference>
<name>M2T6D2_9SPHN</name>
<comment type="caution">
    <text evidence="9">The sequence shown here is derived from an EMBL/GenBank/DDBJ whole genome shotgun (WGS) entry which is preliminary data.</text>
</comment>